<dbReference type="AlphaFoldDB" id="A0A5M8PM19"/>
<feature type="compositionally biased region" description="Low complexity" evidence="1">
    <location>
        <begin position="129"/>
        <end position="140"/>
    </location>
</feature>
<evidence type="ECO:0000259" key="2">
    <source>
        <dbReference type="Pfam" id="PF20516"/>
    </source>
</evidence>
<organism evidence="3 4">
    <name type="scientific">Lasallia pustulata</name>
    <dbReference type="NCBI Taxonomy" id="136370"/>
    <lineage>
        <taxon>Eukaryota</taxon>
        <taxon>Fungi</taxon>
        <taxon>Dikarya</taxon>
        <taxon>Ascomycota</taxon>
        <taxon>Pezizomycotina</taxon>
        <taxon>Lecanoromycetes</taxon>
        <taxon>OSLEUM clade</taxon>
        <taxon>Umbilicariomycetidae</taxon>
        <taxon>Umbilicariales</taxon>
        <taxon>Umbilicariaceae</taxon>
        <taxon>Lasallia</taxon>
    </lineage>
</organism>
<feature type="compositionally biased region" description="Polar residues" evidence="1">
    <location>
        <begin position="46"/>
        <end position="64"/>
    </location>
</feature>
<dbReference type="InterPro" id="IPR046797">
    <property type="entry name" value="PDDEXK_12"/>
</dbReference>
<dbReference type="Pfam" id="PF20516">
    <property type="entry name" value="PDDEXK_12"/>
    <property type="match status" value="1"/>
</dbReference>
<gene>
    <name evidence="3" type="ORF">FRX48_06609</name>
</gene>
<name>A0A5M8PM19_9LECA</name>
<feature type="domain" description="PD-(D/E)XK nuclease-like" evidence="2">
    <location>
        <begin position="209"/>
        <end position="443"/>
    </location>
</feature>
<sequence length="455" mass="50444">MSSEDLSYIKTRSNAIIDAWLQDVQLTTSETQNHQSSNHHKRPASPCQSPSGKRITLGTTQGNIMASPKRRKDESSDGEETSKRRKILILLDETPRARPASTYKGSLINYPTIDPPGQAPSHSTDALNQSSESQRSRSSSPIKTLGFLKMTENPVEHSRKISEMSPSGRDLCAALLRCNCAQGVLPAAVKDDIVKAIDGLGLVMDSMFEQALTTCLDLQAELAQVKGILKRAEKCEALQDAEPGWNEQVHCRVLELALEDSPSVGFQNITTAKIHPSSLKPRNVNGRSLQGKMVDYAICLESDSAEPMFERMRSTMQFDPISSQYINHTLFEPVRFRPIAVSIVTKVAGNEGDATTQLSVWVAAHFKRLRVIMQHSGVCPEMTLLPLIDVQGHQWYAMLAVQRESKTILYGRLIIGATDSILGIYSLLAALRVLRKWVDTVYRDWFNSILVPAET</sequence>
<feature type="region of interest" description="Disordered" evidence="1">
    <location>
        <begin position="28"/>
        <end position="142"/>
    </location>
</feature>
<evidence type="ECO:0000313" key="4">
    <source>
        <dbReference type="Proteomes" id="UP000324767"/>
    </source>
</evidence>
<reference evidence="3 4" key="1">
    <citation type="submission" date="2019-09" db="EMBL/GenBank/DDBJ databases">
        <title>The hologenome of the rock-dwelling lichen Lasallia pustulata.</title>
        <authorList>
            <person name="Greshake Tzovaras B."/>
            <person name="Segers F."/>
            <person name="Bicker A."/>
            <person name="Dal Grande F."/>
            <person name="Otte J."/>
            <person name="Hankeln T."/>
            <person name="Schmitt I."/>
            <person name="Ebersberger I."/>
        </authorList>
    </citation>
    <scope>NUCLEOTIDE SEQUENCE [LARGE SCALE GENOMIC DNA]</scope>
    <source>
        <strain evidence="3">A1-1</strain>
    </source>
</reference>
<accession>A0A5M8PM19</accession>
<evidence type="ECO:0000256" key="1">
    <source>
        <dbReference type="SAM" id="MobiDB-lite"/>
    </source>
</evidence>
<proteinExistence type="predicted"/>
<dbReference type="Proteomes" id="UP000324767">
    <property type="component" value="Unassembled WGS sequence"/>
</dbReference>
<protein>
    <recommendedName>
        <fullName evidence="2">PD-(D/E)XK nuclease-like domain-containing protein</fullName>
    </recommendedName>
</protein>
<evidence type="ECO:0000313" key="3">
    <source>
        <dbReference type="EMBL" id="KAA6409995.1"/>
    </source>
</evidence>
<comment type="caution">
    <text evidence="3">The sequence shown here is derived from an EMBL/GenBank/DDBJ whole genome shotgun (WGS) entry which is preliminary data.</text>
</comment>
<dbReference type="EMBL" id="VXIT01000010">
    <property type="protein sequence ID" value="KAA6409995.1"/>
    <property type="molecule type" value="Genomic_DNA"/>
</dbReference>
<dbReference type="OrthoDB" id="4161186at2759"/>